<organism evidence="5 6">
    <name type="scientific">Marasmius crinis-equi</name>
    <dbReference type="NCBI Taxonomy" id="585013"/>
    <lineage>
        <taxon>Eukaryota</taxon>
        <taxon>Fungi</taxon>
        <taxon>Dikarya</taxon>
        <taxon>Basidiomycota</taxon>
        <taxon>Agaricomycotina</taxon>
        <taxon>Agaricomycetes</taxon>
        <taxon>Agaricomycetidae</taxon>
        <taxon>Agaricales</taxon>
        <taxon>Marasmiineae</taxon>
        <taxon>Marasmiaceae</taxon>
        <taxon>Marasmius</taxon>
    </lineage>
</organism>
<name>A0ABR3FBL4_9AGAR</name>
<gene>
    <name evidence="5" type="ORF">V5O48_009303</name>
</gene>
<accession>A0ABR3FBL4</accession>
<evidence type="ECO:0000313" key="5">
    <source>
        <dbReference type="EMBL" id="KAL0572662.1"/>
    </source>
</evidence>
<keyword evidence="1" id="KW-0479">Metal-binding</keyword>
<evidence type="ECO:0000259" key="4">
    <source>
        <dbReference type="Pfam" id="PF14226"/>
    </source>
</evidence>
<evidence type="ECO:0000256" key="3">
    <source>
        <dbReference type="ARBA" id="ARBA00023004"/>
    </source>
</evidence>
<dbReference type="EMBL" id="JBAHYK010000600">
    <property type="protein sequence ID" value="KAL0572662.1"/>
    <property type="molecule type" value="Genomic_DNA"/>
</dbReference>
<dbReference type="Gene3D" id="2.60.120.330">
    <property type="entry name" value="B-lactam Antibiotic, Isopenicillin N Synthase, Chain"/>
    <property type="match status" value="1"/>
</dbReference>
<reference evidence="5 6" key="1">
    <citation type="submission" date="2024-02" db="EMBL/GenBank/DDBJ databases">
        <title>A draft genome for the cacao thread blight pathogen Marasmius crinis-equi.</title>
        <authorList>
            <person name="Cohen S.P."/>
            <person name="Baruah I.K."/>
            <person name="Amoako-Attah I."/>
            <person name="Bukari Y."/>
            <person name="Meinhardt L.W."/>
            <person name="Bailey B.A."/>
        </authorList>
    </citation>
    <scope>NUCLEOTIDE SEQUENCE [LARGE SCALE GENOMIC DNA]</scope>
    <source>
        <strain evidence="5 6">GH-76</strain>
    </source>
</reference>
<evidence type="ECO:0000256" key="1">
    <source>
        <dbReference type="ARBA" id="ARBA00022723"/>
    </source>
</evidence>
<keyword evidence="3" id="KW-0408">Iron</keyword>
<proteinExistence type="predicted"/>
<dbReference type="PANTHER" id="PTHR10209:SF881">
    <property type="entry name" value="FI07970P-RELATED"/>
    <property type="match status" value="1"/>
</dbReference>
<dbReference type="InterPro" id="IPR026992">
    <property type="entry name" value="DIOX_N"/>
</dbReference>
<keyword evidence="2" id="KW-0560">Oxidoreductase</keyword>
<dbReference type="Pfam" id="PF14226">
    <property type="entry name" value="DIOX_N"/>
    <property type="match status" value="1"/>
</dbReference>
<feature type="domain" description="Non-haem dioxygenase N-terminal" evidence="4">
    <location>
        <begin position="26"/>
        <end position="125"/>
    </location>
</feature>
<dbReference type="PANTHER" id="PTHR10209">
    <property type="entry name" value="OXIDOREDUCTASE, 2OG-FE II OXYGENASE FAMILY PROTEIN"/>
    <property type="match status" value="1"/>
</dbReference>
<evidence type="ECO:0000313" key="6">
    <source>
        <dbReference type="Proteomes" id="UP001465976"/>
    </source>
</evidence>
<protein>
    <recommendedName>
        <fullName evidence="4">Non-haem dioxygenase N-terminal domain-containing protein</fullName>
    </recommendedName>
</protein>
<dbReference type="Proteomes" id="UP001465976">
    <property type="component" value="Unassembled WGS sequence"/>
</dbReference>
<dbReference type="InterPro" id="IPR027443">
    <property type="entry name" value="IPNS-like_sf"/>
</dbReference>
<keyword evidence="6" id="KW-1185">Reference proteome</keyword>
<sequence>MSPTNLEPWVAPSDTKAELDWAPLLTVDLSRFDSPGGKQSLAAELKDAVTTWGFWTVVNSGIPQSLIDRHFAIASTFFNQPLEEKRKVLTDYAGGGSRFGYREPREMKLDDSEDMVKQNVEGLNIPKFSPSYEVDNPLHDLIEEYKQEVAEFQRLCYDKVLRRLLVLIAIILELPEDYFVTRHYFLKPSEDHIRMVVPAMSNGLFRV</sequence>
<dbReference type="SUPFAM" id="SSF51197">
    <property type="entry name" value="Clavaminate synthase-like"/>
    <property type="match status" value="1"/>
</dbReference>
<evidence type="ECO:0000256" key="2">
    <source>
        <dbReference type="ARBA" id="ARBA00023002"/>
    </source>
</evidence>
<comment type="caution">
    <text evidence="5">The sequence shown here is derived from an EMBL/GenBank/DDBJ whole genome shotgun (WGS) entry which is preliminary data.</text>
</comment>